<dbReference type="InterPro" id="IPR023214">
    <property type="entry name" value="HAD_sf"/>
</dbReference>
<proteinExistence type="predicted"/>
<organism evidence="2">
    <name type="scientific">Coralloluteibacterium stylophorae</name>
    <dbReference type="NCBI Taxonomy" id="1776034"/>
    <lineage>
        <taxon>Bacteria</taxon>
        <taxon>Pseudomonadati</taxon>
        <taxon>Pseudomonadota</taxon>
        <taxon>Gammaproteobacteria</taxon>
        <taxon>Lysobacterales</taxon>
        <taxon>Lysobacteraceae</taxon>
        <taxon>Coralloluteibacterium</taxon>
    </lineage>
</organism>
<evidence type="ECO:0000256" key="1">
    <source>
        <dbReference type="ARBA" id="ARBA00022801"/>
    </source>
</evidence>
<dbReference type="SFLD" id="SFLDG01129">
    <property type="entry name" value="C1.5:_HAD__Beta-PGM__Phosphata"/>
    <property type="match status" value="1"/>
</dbReference>
<dbReference type="Pfam" id="PF00702">
    <property type="entry name" value="Hydrolase"/>
    <property type="match status" value="1"/>
</dbReference>
<protein>
    <submittedName>
        <fullName evidence="2">HAD-IA family hydrolase</fullName>
    </submittedName>
</protein>
<evidence type="ECO:0000313" key="3">
    <source>
        <dbReference type="EMBL" id="MBS7458228.1"/>
    </source>
</evidence>
<dbReference type="InterPro" id="IPR006439">
    <property type="entry name" value="HAD-SF_hydro_IA"/>
</dbReference>
<reference evidence="3 4" key="1">
    <citation type="journal article" date="2021" name="Microbiol. Resour. Announc.">
        <title>Draft Genome Sequence of Coralloluteibacterium stylophorae LMG 29479T.</title>
        <authorList>
            <person name="Karlyshev A.V."/>
            <person name="Kudryashova E.B."/>
            <person name="Ariskina E.V."/>
            <person name="Conroy A.P."/>
            <person name="Abidueva E.Y."/>
        </authorList>
    </citation>
    <scope>NUCLEOTIDE SEQUENCE [LARGE SCALE GENOMIC DNA]</scope>
    <source>
        <strain evidence="3 4">LMG 29479</strain>
    </source>
</reference>
<comment type="caution">
    <text evidence="2">The sequence shown here is derived from an EMBL/GenBank/DDBJ whole genome shotgun (WGS) entry which is preliminary data.</text>
</comment>
<dbReference type="SUPFAM" id="SSF56784">
    <property type="entry name" value="HAD-like"/>
    <property type="match status" value="1"/>
</dbReference>
<dbReference type="NCBIfam" id="TIGR01549">
    <property type="entry name" value="HAD-SF-IA-v1"/>
    <property type="match status" value="1"/>
</dbReference>
<dbReference type="PANTHER" id="PTHR43316">
    <property type="entry name" value="HYDROLASE, HALOACID DELAHOGENASE-RELATED"/>
    <property type="match status" value="1"/>
</dbReference>
<dbReference type="PRINTS" id="PR00413">
    <property type="entry name" value="HADHALOGNASE"/>
</dbReference>
<dbReference type="InterPro" id="IPR036412">
    <property type="entry name" value="HAD-like_sf"/>
</dbReference>
<sequence length="238" mass="25517">MRISPRAITFDLDDTLWAIAPLIAAAEAALHAWLEEHTPGTARRYPLQAMRALRERVAGDSPHLAHDLTAQRRLALGMALQDSGDDLAHTDAAFAAFHAARNRVELYPDVADALDRLAARWPLAALTNGNADLALCGVDPHFRFCLNARDHGAAKPDPGIFRAACERLDCAPHEVLHVGDDPRCDVVGAAGAGLRTCWINRTGAAWTRPEVRPDLIVPDLAALADVLLAGDVNQGSAA</sequence>
<dbReference type="RefSeq" id="WP_211925274.1">
    <property type="nucleotide sequence ID" value="NZ_JAGQFT020000009.1"/>
</dbReference>
<dbReference type="Proteomes" id="UP000675747">
    <property type="component" value="Unassembled WGS sequence"/>
</dbReference>
<evidence type="ECO:0000313" key="4">
    <source>
        <dbReference type="Proteomes" id="UP000675747"/>
    </source>
</evidence>
<dbReference type="GO" id="GO:0016787">
    <property type="term" value="F:hydrolase activity"/>
    <property type="evidence" value="ECO:0007669"/>
    <property type="project" value="UniProtKB-KW"/>
</dbReference>
<dbReference type="PANTHER" id="PTHR43316:SF3">
    <property type="entry name" value="HALOACID DEHALOGENASE, TYPE II (AFU_ORTHOLOGUE AFUA_2G07750)-RELATED"/>
    <property type="match status" value="1"/>
</dbReference>
<dbReference type="EMBL" id="JAGQFT010000007">
    <property type="protein sequence ID" value="MBR0561307.1"/>
    <property type="molecule type" value="Genomic_DNA"/>
</dbReference>
<dbReference type="AlphaFoldDB" id="A0A8J8AWH5"/>
<dbReference type="SFLD" id="SFLDS00003">
    <property type="entry name" value="Haloacid_Dehalogenase"/>
    <property type="match status" value="1"/>
</dbReference>
<keyword evidence="4" id="KW-1185">Reference proteome</keyword>
<dbReference type="InterPro" id="IPR051540">
    <property type="entry name" value="S-2-haloacid_dehalogenase"/>
</dbReference>
<name>A0A8J8AWH5_9GAMM</name>
<accession>A0A8J8AWH5</accession>
<keyword evidence="1 2" id="KW-0378">Hydrolase</keyword>
<dbReference type="EMBL" id="JAGQFT020000009">
    <property type="protein sequence ID" value="MBS7458228.1"/>
    <property type="molecule type" value="Genomic_DNA"/>
</dbReference>
<reference evidence="2" key="2">
    <citation type="submission" date="2021-04" db="EMBL/GenBank/DDBJ databases">
        <authorList>
            <person name="Karlyshev A.V."/>
        </authorList>
    </citation>
    <scope>NUCLEOTIDE SEQUENCE</scope>
    <source>
        <strain evidence="2">LMG 29479</strain>
    </source>
</reference>
<dbReference type="Gene3D" id="1.20.120.1600">
    <property type="match status" value="1"/>
</dbReference>
<dbReference type="NCBIfam" id="TIGR01509">
    <property type="entry name" value="HAD-SF-IA-v3"/>
    <property type="match status" value="1"/>
</dbReference>
<dbReference type="Gene3D" id="3.40.50.1000">
    <property type="entry name" value="HAD superfamily/HAD-like"/>
    <property type="match status" value="1"/>
</dbReference>
<evidence type="ECO:0000313" key="2">
    <source>
        <dbReference type="EMBL" id="MBR0561307.1"/>
    </source>
</evidence>
<gene>
    <name evidence="3" type="ORF">KB893_013900</name>
    <name evidence="2" type="ORF">KB893_02055</name>
</gene>